<dbReference type="InterPro" id="IPR036770">
    <property type="entry name" value="Ankyrin_rpt-contain_sf"/>
</dbReference>
<dbReference type="PRINTS" id="PR01415">
    <property type="entry name" value="ANKYRIN"/>
</dbReference>
<feature type="repeat" description="ANK" evidence="3">
    <location>
        <begin position="20"/>
        <end position="52"/>
    </location>
</feature>
<proteinExistence type="predicted"/>
<dbReference type="AlphaFoldDB" id="A0A9P4PR00"/>
<dbReference type="Proteomes" id="UP000799764">
    <property type="component" value="Unassembled WGS sequence"/>
</dbReference>
<dbReference type="Gene3D" id="1.25.40.20">
    <property type="entry name" value="Ankyrin repeat-containing domain"/>
    <property type="match status" value="1"/>
</dbReference>
<evidence type="ECO:0000313" key="4">
    <source>
        <dbReference type="EMBL" id="KAF2447404.1"/>
    </source>
</evidence>
<keyword evidence="2 3" id="KW-0040">ANK repeat</keyword>
<sequence length="228" mass="25791">MECVQCLLDNGADVNHVSSNGRTALLVAAQSGLIDLVGFLLAKGAHVDTRDLNIRSVFRGQTAFARLATSDDDIVGRDETLLRLLTEYVFDASKPYPDRQRSVIENGDDLGRTLLHHCAGRGLVNCVEALLRKGASVNALFRRSKFTKKGDRNMKETWFQTPLDFVEEARSFHETVMRKRPSYDKNDFALLQGRWTRVVEILEQNNGIYSTEERLLEPWDQGPQNLHT</sequence>
<keyword evidence="5" id="KW-1185">Reference proteome</keyword>
<dbReference type="OrthoDB" id="539213at2759"/>
<dbReference type="Pfam" id="PF12796">
    <property type="entry name" value="Ank_2"/>
    <property type="match status" value="1"/>
</dbReference>
<dbReference type="Pfam" id="PF00023">
    <property type="entry name" value="Ank"/>
    <property type="match status" value="1"/>
</dbReference>
<dbReference type="InterPro" id="IPR002110">
    <property type="entry name" value="Ankyrin_rpt"/>
</dbReference>
<protein>
    <submittedName>
        <fullName evidence="4">Ankyrin</fullName>
    </submittedName>
</protein>
<evidence type="ECO:0000256" key="3">
    <source>
        <dbReference type="PROSITE-ProRule" id="PRU00023"/>
    </source>
</evidence>
<evidence type="ECO:0000256" key="1">
    <source>
        <dbReference type="ARBA" id="ARBA00022737"/>
    </source>
</evidence>
<evidence type="ECO:0000313" key="5">
    <source>
        <dbReference type="Proteomes" id="UP000799764"/>
    </source>
</evidence>
<organism evidence="4 5">
    <name type="scientific">Karstenula rhodostoma CBS 690.94</name>
    <dbReference type="NCBI Taxonomy" id="1392251"/>
    <lineage>
        <taxon>Eukaryota</taxon>
        <taxon>Fungi</taxon>
        <taxon>Dikarya</taxon>
        <taxon>Ascomycota</taxon>
        <taxon>Pezizomycotina</taxon>
        <taxon>Dothideomycetes</taxon>
        <taxon>Pleosporomycetidae</taxon>
        <taxon>Pleosporales</taxon>
        <taxon>Massarineae</taxon>
        <taxon>Didymosphaeriaceae</taxon>
        <taxon>Karstenula</taxon>
    </lineage>
</organism>
<dbReference type="SUPFAM" id="SSF48403">
    <property type="entry name" value="Ankyrin repeat"/>
    <property type="match status" value="1"/>
</dbReference>
<dbReference type="SMART" id="SM00248">
    <property type="entry name" value="ANK"/>
    <property type="match status" value="2"/>
</dbReference>
<comment type="caution">
    <text evidence="4">The sequence shown here is derived from an EMBL/GenBank/DDBJ whole genome shotgun (WGS) entry which is preliminary data.</text>
</comment>
<dbReference type="PANTHER" id="PTHR24173:SF74">
    <property type="entry name" value="ANKYRIN REPEAT DOMAIN-CONTAINING PROTEIN 16"/>
    <property type="match status" value="1"/>
</dbReference>
<dbReference type="PROSITE" id="PS50297">
    <property type="entry name" value="ANK_REP_REGION"/>
    <property type="match status" value="2"/>
</dbReference>
<name>A0A9P4PR00_9PLEO</name>
<evidence type="ECO:0000256" key="2">
    <source>
        <dbReference type="ARBA" id="ARBA00023043"/>
    </source>
</evidence>
<feature type="repeat" description="ANK" evidence="3">
    <location>
        <begin position="110"/>
        <end position="142"/>
    </location>
</feature>
<dbReference type="PANTHER" id="PTHR24173">
    <property type="entry name" value="ANKYRIN REPEAT CONTAINING"/>
    <property type="match status" value="1"/>
</dbReference>
<gene>
    <name evidence="4" type="ORF">P171DRAFT_429050</name>
</gene>
<keyword evidence="1" id="KW-0677">Repeat</keyword>
<reference evidence="4" key="1">
    <citation type="journal article" date="2020" name="Stud. Mycol.">
        <title>101 Dothideomycetes genomes: a test case for predicting lifestyles and emergence of pathogens.</title>
        <authorList>
            <person name="Haridas S."/>
            <person name="Albert R."/>
            <person name="Binder M."/>
            <person name="Bloem J."/>
            <person name="Labutti K."/>
            <person name="Salamov A."/>
            <person name="Andreopoulos B."/>
            <person name="Baker S."/>
            <person name="Barry K."/>
            <person name="Bills G."/>
            <person name="Bluhm B."/>
            <person name="Cannon C."/>
            <person name="Castanera R."/>
            <person name="Culley D."/>
            <person name="Daum C."/>
            <person name="Ezra D."/>
            <person name="Gonzalez J."/>
            <person name="Henrissat B."/>
            <person name="Kuo A."/>
            <person name="Liang C."/>
            <person name="Lipzen A."/>
            <person name="Lutzoni F."/>
            <person name="Magnuson J."/>
            <person name="Mondo S."/>
            <person name="Nolan M."/>
            <person name="Ohm R."/>
            <person name="Pangilinan J."/>
            <person name="Park H.-J."/>
            <person name="Ramirez L."/>
            <person name="Alfaro M."/>
            <person name="Sun H."/>
            <person name="Tritt A."/>
            <person name="Yoshinaga Y."/>
            <person name="Zwiers L.-H."/>
            <person name="Turgeon B."/>
            <person name="Goodwin S."/>
            <person name="Spatafora J."/>
            <person name="Crous P."/>
            <person name="Grigoriev I."/>
        </authorList>
    </citation>
    <scope>NUCLEOTIDE SEQUENCE</scope>
    <source>
        <strain evidence="4">CBS 690.94</strain>
    </source>
</reference>
<accession>A0A9P4PR00</accession>
<dbReference type="EMBL" id="MU001496">
    <property type="protein sequence ID" value="KAF2447404.1"/>
    <property type="molecule type" value="Genomic_DNA"/>
</dbReference>
<dbReference type="PROSITE" id="PS50088">
    <property type="entry name" value="ANK_REPEAT"/>
    <property type="match status" value="2"/>
</dbReference>